<evidence type="ECO:0000313" key="8">
    <source>
        <dbReference type="Proteomes" id="UP000293719"/>
    </source>
</evidence>
<feature type="transmembrane region" description="Helical" evidence="6">
    <location>
        <begin position="135"/>
        <end position="155"/>
    </location>
</feature>
<feature type="transmembrane region" description="Helical" evidence="6">
    <location>
        <begin position="107"/>
        <end position="123"/>
    </location>
</feature>
<dbReference type="Pfam" id="PF09678">
    <property type="entry name" value="Caa3_CtaG"/>
    <property type="match status" value="2"/>
</dbReference>
<feature type="transmembrane region" description="Helical" evidence="6">
    <location>
        <begin position="54"/>
        <end position="76"/>
    </location>
</feature>
<dbReference type="GeneID" id="90766200"/>
<keyword evidence="5 6" id="KW-0472">Membrane</keyword>
<dbReference type="KEGG" id="rpod:E0E05_02735"/>
<dbReference type="RefSeq" id="WP_131615322.1">
    <property type="nucleotide sequence ID" value="NZ_CP036532.1"/>
</dbReference>
<dbReference type="AlphaFoldDB" id="A0A4P6UWQ6"/>
<keyword evidence="8" id="KW-1185">Reference proteome</keyword>
<keyword evidence="3 6" id="KW-0812">Transmembrane</keyword>
<evidence type="ECO:0000256" key="4">
    <source>
        <dbReference type="ARBA" id="ARBA00022989"/>
    </source>
</evidence>
<proteinExistence type="predicted"/>
<dbReference type="GO" id="GO:0005886">
    <property type="term" value="C:plasma membrane"/>
    <property type="evidence" value="ECO:0007669"/>
    <property type="project" value="UniProtKB-SubCell"/>
</dbReference>
<comment type="subcellular location">
    <subcellularLocation>
        <location evidence="1">Cell membrane</location>
        <topology evidence="1">Multi-pass membrane protein</topology>
    </subcellularLocation>
</comment>
<feature type="transmembrane region" description="Helical" evidence="6">
    <location>
        <begin position="217"/>
        <end position="238"/>
    </location>
</feature>
<dbReference type="OrthoDB" id="259025at2"/>
<evidence type="ECO:0000256" key="6">
    <source>
        <dbReference type="SAM" id="Phobius"/>
    </source>
</evidence>
<dbReference type="EMBL" id="CP036532">
    <property type="protein sequence ID" value="QBK29607.1"/>
    <property type="molecule type" value="Genomic_DNA"/>
</dbReference>
<protein>
    <submittedName>
        <fullName evidence="7">Cytochrome c oxidase assembly protein</fullName>
    </submittedName>
</protein>
<reference evidence="7 8" key="1">
    <citation type="journal article" date="2017" name="Int. J. Syst. Evol. Microbiol.">
        <title>Roseitalea porphyridii gen. nov., sp. nov., isolated from a red alga, and reclassification of Hoeflea suaedae Chung et al. 2013 as Pseudohoeflea suaedae gen. nov., comb. nov.</title>
        <authorList>
            <person name="Hyeon J.W."/>
            <person name="Jeong S.E."/>
            <person name="Baek K."/>
            <person name="Jeon C.O."/>
        </authorList>
    </citation>
    <scope>NUCLEOTIDE SEQUENCE [LARGE SCALE GENOMIC DNA]</scope>
    <source>
        <strain evidence="7 8">MA7-20</strain>
    </source>
</reference>
<keyword evidence="4 6" id="KW-1133">Transmembrane helix</keyword>
<feature type="transmembrane region" description="Helical" evidence="6">
    <location>
        <begin position="82"/>
        <end position="100"/>
    </location>
</feature>
<gene>
    <name evidence="7" type="ORF">E0E05_02735</name>
</gene>
<evidence type="ECO:0000256" key="3">
    <source>
        <dbReference type="ARBA" id="ARBA00022692"/>
    </source>
</evidence>
<organism evidence="7 8">
    <name type="scientific">Roseitalea porphyridii</name>
    <dbReference type="NCBI Taxonomy" id="1852022"/>
    <lineage>
        <taxon>Bacteria</taxon>
        <taxon>Pseudomonadati</taxon>
        <taxon>Pseudomonadota</taxon>
        <taxon>Alphaproteobacteria</taxon>
        <taxon>Hyphomicrobiales</taxon>
        <taxon>Ahrensiaceae</taxon>
        <taxon>Roseitalea</taxon>
    </lineage>
</organism>
<evidence type="ECO:0000256" key="1">
    <source>
        <dbReference type="ARBA" id="ARBA00004651"/>
    </source>
</evidence>
<evidence type="ECO:0000256" key="5">
    <source>
        <dbReference type="ARBA" id="ARBA00023136"/>
    </source>
</evidence>
<feature type="transmembrane region" description="Helical" evidence="6">
    <location>
        <begin position="30"/>
        <end position="47"/>
    </location>
</feature>
<feature type="transmembrane region" description="Helical" evidence="6">
    <location>
        <begin position="167"/>
        <end position="186"/>
    </location>
</feature>
<name>A0A4P6UWQ6_9HYPH</name>
<sequence length="253" mass="27476">MFTADPDYVPFCGMPPVPAELMARWTLDPFLLAGLAAAWAFGFWRLAKGPRRTSYFAGLAITAIMFVSPLCALSMALFSARVGQHLVLTLIAAPLLARAFNGRRVSPMAAAIVFSGFFWFWHLPTPYQATLESDWTYWAMHLSLLGAAVAYWAAIITQMEPRPLQSFLSAIVVGTQMSVLSALLVFSGEPWHLWHEATTPPYGLTALTDQALAGGMMWVFGAAVFVAAIGLLIVRVLVQAEDGDGRPAPNRAG</sequence>
<accession>A0A4P6UWQ6</accession>
<evidence type="ECO:0000313" key="7">
    <source>
        <dbReference type="EMBL" id="QBK29607.1"/>
    </source>
</evidence>
<dbReference type="InterPro" id="IPR019108">
    <property type="entry name" value="Caa3_assmbl_CtaG-rel"/>
</dbReference>
<evidence type="ECO:0000256" key="2">
    <source>
        <dbReference type="ARBA" id="ARBA00022475"/>
    </source>
</evidence>
<keyword evidence="2" id="KW-1003">Cell membrane</keyword>
<dbReference type="Proteomes" id="UP000293719">
    <property type="component" value="Chromosome"/>
</dbReference>